<keyword evidence="1" id="KW-0812">Transmembrane</keyword>
<evidence type="ECO:0000259" key="2">
    <source>
        <dbReference type="Pfam" id="PF14378"/>
    </source>
</evidence>
<feature type="transmembrane region" description="Helical" evidence="1">
    <location>
        <begin position="6"/>
        <end position="26"/>
    </location>
</feature>
<dbReference type="InterPro" id="IPR026841">
    <property type="entry name" value="Aur1/Ipt1"/>
</dbReference>
<feature type="transmembrane region" description="Helical" evidence="1">
    <location>
        <begin position="183"/>
        <end position="204"/>
    </location>
</feature>
<evidence type="ECO:0000313" key="3">
    <source>
        <dbReference type="EMBL" id="RED87705.1"/>
    </source>
</evidence>
<feature type="transmembrane region" description="Helical" evidence="1">
    <location>
        <begin position="240"/>
        <end position="259"/>
    </location>
</feature>
<accession>A0A3D9KP30</accession>
<feature type="transmembrane region" description="Helical" evidence="1">
    <location>
        <begin position="47"/>
        <end position="63"/>
    </location>
</feature>
<name>A0A3D9KP30_9BACL</name>
<dbReference type="GO" id="GO:0016020">
    <property type="term" value="C:membrane"/>
    <property type="evidence" value="ECO:0007669"/>
    <property type="project" value="UniProtKB-SubCell"/>
</dbReference>
<feature type="transmembrane region" description="Helical" evidence="1">
    <location>
        <begin position="101"/>
        <end position="125"/>
    </location>
</feature>
<protein>
    <submittedName>
        <fullName evidence="3">PAP2 superfamily protein</fullName>
    </submittedName>
</protein>
<dbReference type="AlphaFoldDB" id="A0A3D9KP30"/>
<reference evidence="3 4" key="1">
    <citation type="submission" date="2018-07" db="EMBL/GenBank/DDBJ databases">
        <title>Genomic Encyclopedia of Type Strains, Phase III (KMG-III): the genomes of soil and plant-associated and newly described type strains.</title>
        <authorList>
            <person name="Whitman W."/>
        </authorList>
    </citation>
    <scope>NUCLEOTIDE SEQUENCE [LARGE SCALE GENOMIC DNA]</scope>
    <source>
        <strain evidence="3 4">CECT 7287</strain>
    </source>
</reference>
<feature type="transmembrane region" description="Helical" evidence="1">
    <location>
        <begin position="132"/>
        <end position="154"/>
    </location>
</feature>
<dbReference type="Proteomes" id="UP000256977">
    <property type="component" value="Unassembled WGS sequence"/>
</dbReference>
<sequence length="285" mass="32014">MTLFHSMSTVTYSTALAVAVLIWFGAGRQPLAVGMAFFRALFQSRQYLLVFIAVIAILFLNKYELHLENWLNVSYDLTAALTGWEGAWQAKLQASLPSDTLIGFTAIFYLVLFQATMMASFGIYTYAGNMKLYYALSFAILGNYLLAVPFYLYVPVNEAWYADSQIRFLMLNVFPTFEQHYRALSGINNCFPSLHTSLSVTMALIASRSGIRRWSIFAWINAIVVIFAIFYLGIHWFTDMVAGLVLASVSVYVGLKIAARMESHPHSGILSRSRNKLEPPSPVES</sequence>
<dbReference type="RefSeq" id="WP_116059104.1">
    <property type="nucleotide sequence ID" value="NZ_QRDZ01000002.1"/>
</dbReference>
<feature type="domain" description="Inositolphosphotransferase Aur1/Ipt1" evidence="2">
    <location>
        <begin position="87"/>
        <end position="252"/>
    </location>
</feature>
<dbReference type="Pfam" id="PF14378">
    <property type="entry name" value="PAP2_3"/>
    <property type="match status" value="1"/>
</dbReference>
<gene>
    <name evidence="3" type="ORF">DFP98_102185</name>
</gene>
<evidence type="ECO:0000313" key="4">
    <source>
        <dbReference type="Proteomes" id="UP000256977"/>
    </source>
</evidence>
<proteinExistence type="predicted"/>
<keyword evidence="1" id="KW-0472">Membrane</keyword>
<comment type="caution">
    <text evidence="3">The sequence shown here is derived from an EMBL/GenBank/DDBJ whole genome shotgun (WGS) entry which is preliminary data.</text>
</comment>
<keyword evidence="1" id="KW-1133">Transmembrane helix</keyword>
<dbReference type="InterPro" id="IPR036938">
    <property type="entry name" value="PAP2/HPO_sf"/>
</dbReference>
<organism evidence="3 4">
    <name type="scientific">Cohnella phaseoli</name>
    <dbReference type="NCBI Taxonomy" id="456490"/>
    <lineage>
        <taxon>Bacteria</taxon>
        <taxon>Bacillati</taxon>
        <taxon>Bacillota</taxon>
        <taxon>Bacilli</taxon>
        <taxon>Bacillales</taxon>
        <taxon>Paenibacillaceae</taxon>
        <taxon>Cohnella</taxon>
    </lineage>
</organism>
<dbReference type="OrthoDB" id="9775789at2"/>
<dbReference type="EMBL" id="QRDZ01000002">
    <property type="protein sequence ID" value="RED87705.1"/>
    <property type="molecule type" value="Genomic_DNA"/>
</dbReference>
<feature type="transmembrane region" description="Helical" evidence="1">
    <location>
        <begin position="216"/>
        <end position="234"/>
    </location>
</feature>
<evidence type="ECO:0000256" key="1">
    <source>
        <dbReference type="SAM" id="Phobius"/>
    </source>
</evidence>
<keyword evidence="4" id="KW-1185">Reference proteome</keyword>
<dbReference type="SUPFAM" id="SSF48317">
    <property type="entry name" value="Acid phosphatase/Vanadium-dependent haloperoxidase"/>
    <property type="match status" value="1"/>
</dbReference>